<dbReference type="SMART" id="SM00020">
    <property type="entry name" value="Tryp_SPc"/>
    <property type="match status" value="1"/>
</dbReference>
<dbReference type="PROSITE" id="PS50240">
    <property type="entry name" value="TRYPSIN_DOM"/>
    <property type="match status" value="1"/>
</dbReference>
<dbReference type="Pfam" id="PF00089">
    <property type="entry name" value="Trypsin"/>
    <property type="match status" value="1"/>
</dbReference>
<dbReference type="AlphaFoldDB" id="A0A8X6GMR0"/>
<dbReference type="InterPro" id="IPR009003">
    <property type="entry name" value="Peptidase_S1_PA"/>
</dbReference>
<evidence type="ECO:0000259" key="3">
    <source>
        <dbReference type="PROSITE" id="PS50240"/>
    </source>
</evidence>
<dbReference type="SUPFAM" id="SSF50494">
    <property type="entry name" value="Trypsin-like serine proteases"/>
    <property type="match status" value="1"/>
</dbReference>
<proteinExistence type="predicted"/>
<keyword evidence="1" id="KW-1015">Disulfide bond</keyword>
<name>A0A8X6GMR0_TRICU</name>
<evidence type="ECO:0000256" key="2">
    <source>
        <dbReference type="SAM" id="MobiDB-lite"/>
    </source>
</evidence>
<feature type="compositionally biased region" description="Acidic residues" evidence="2">
    <location>
        <begin position="44"/>
        <end position="55"/>
    </location>
</feature>
<keyword evidence="5" id="KW-1185">Reference proteome</keyword>
<evidence type="ECO:0000313" key="5">
    <source>
        <dbReference type="Proteomes" id="UP000887116"/>
    </source>
</evidence>
<dbReference type="InterPro" id="IPR018114">
    <property type="entry name" value="TRYPSIN_HIS"/>
</dbReference>
<dbReference type="GO" id="GO:0006508">
    <property type="term" value="P:proteolysis"/>
    <property type="evidence" value="ECO:0007669"/>
    <property type="project" value="UniProtKB-KW"/>
</dbReference>
<gene>
    <name evidence="4" type="primary">Prss38_1</name>
    <name evidence="4" type="ORF">TNCT_369191</name>
</gene>
<dbReference type="EMBL" id="BMAO01035672">
    <property type="protein sequence ID" value="GFR05180.1"/>
    <property type="molecule type" value="Genomic_DNA"/>
</dbReference>
<dbReference type="InterPro" id="IPR001314">
    <property type="entry name" value="Peptidase_S1A"/>
</dbReference>
<dbReference type="GO" id="GO:0004252">
    <property type="term" value="F:serine-type endopeptidase activity"/>
    <property type="evidence" value="ECO:0007669"/>
    <property type="project" value="InterPro"/>
</dbReference>
<dbReference type="PANTHER" id="PTHR24252:SF7">
    <property type="entry name" value="HYALIN"/>
    <property type="match status" value="1"/>
</dbReference>
<evidence type="ECO:0000313" key="4">
    <source>
        <dbReference type="EMBL" id="GFR05180.1"/>
    </source>
</evidence>
<dbReference type="Proteomes" id="UP000887116">
    <property type="component" value="Unassembled WGS sequence"/>
</dbReference>
<accession>A0A8X6GMR0</accession>
<reference evidence="4" key="1">
    <citation type="submission" date="2020-07" db="EMBL/GenBank/DDBJ databases">
        <title>Multicomponent nature underlies the extraordinary mechanical properties of spider dragline silk.</title>
        <authorList>
            <person name="Kono N."/>
            <person name="Nakamura H."/>
            <person name="Mori M."/>
            <person name="Yoshida Y."/>
            <person name="Ohtoshi R."/>
            <person name="Malay A.D."/>
            <person name="Moran D.A.P."/>
            <person name="Tomita M."/>
            <person name="Numata K."/>
            <person name="Arakawa K."/>
        </authorList>
    </citation>
    <scope>NUCLEOTIDE SEQUENCE</scope>
</reference>
<keyword evidence="4" id="KW-0645">Protease</keyword>
<dbReference type="PROSITE" id="PS00134">
    <property type="entry name" value="TRYPSIN_HIS"/>
    <property type="match status" value="1"/>
</dbReference>
<dbReference type="PRINTS" id="PR00722">
    <property type="entry name" value="CHYMOTRYPSIN"/>
</dbReference>
<dbReference type="OrthoDB" id="6432550at2759"/>
<keyword evidence="4" id="KW-0378">Hydrolase</keyword>
<feature type="region of interest" description="Disordered" evidence="2">
    <location>
        <begin position="1"/>
        <end position="69"/>
    </location>
</feature>
<sequence>MDGSSAVKEQQEHPIDGQYLAEFEYRARKRPGNRPGKRPGRPDDDYDDDNYDEENGDYKDNGDDDDNGDENTSCKKCGVILSDKGGRVVNGKTVKPLYKYPWIANNNNFFNEIADRIAKVATTYGVEVPLIHDKQVVCGGALISKKFILTAGHCVFNQASLRSPKCQGSSSPKECYFKPSEFSSKLLERQRLGKPMRIKKIIPHPKFNYVKMVNDIALLELQQPVKCSGKTSPICVPTKKDIYKMGQKVYVAGWGKNMETGFSK</sequence>
<feature type="domain" description="Peptidase S1" evidence="3">
    <location>
        <begin position="88"/>
        <end position="264"/>
    </location>
</feature>
<dbReference type="PANTHER" id="PTHR24252">
    <property type="entry name" value="ACROSIN-RELATED"/>
    <property type="match status" value="1"/>
</dbReference>
<feature type="compositionally biased region" description="Basic residues" evidence="2">
    <location>
        <begin position="27"/>
        <end position="39"/>
    </location>
</feature>
<comment type="caution">
    <text evidence="4">The sequence shown here is derived from an EMBL/GenBank/DDBJ whole genome shotgun (WGS) entry which is preliminary data.</text>
</comment>
<evidence type="ECO:0000256" key="1">
    <source>
        <dbReference type="ARBA" id="ARBA00023157"/>
    </source>
</evidence>
<protein>
    <submittedName>
        <fullName evidence="4">Serine protease 38</fullName>
    </submittedName>
</protein>
<dbReference type="InterPro" id="IPR001254">
    <property type="entry name" value="Trypsin_dom"/>
</dbReference>
<dbReference type="InterPro" id="IPR043504">
    <property type="entry name" value="Peptidase_S1_PA_chymotrypsin"/>
</dbReference>
<dbReference type="Gene3D" id="2.40.10.10">
    <property type="entry name" value="Trypsin-like serine proteases"/>
    <property type="match status" value="2"/>
</dbReference>
<organism evidence="4 5">
    <name type="scientific">Trichonephila clavata</name>
    <name type="common">Joro spider</name>
    <name type="synonym">Nephila clavata</name>
    <dbReference type="NCBI Taxonomy" id="2740835"/>
    <lineage>
        <taxon>Eukaryota</taxon>
        <taxon>Metazoa</taxon>
        <taxon>Ecdysozoa</taxon>
        <taxon>Arthropoda</taxon>
        <taxon>Chelicerata</taxon>
        <taxon>Arachnida</taxon>
        <taxon>Araneae</taxon>
        <taxon>Araneomorphae</taxon>
        <taxon>Entelegynae</taxon>
        <taxon>Araneoidea</taxon>
        <taxon>Nephilidae</taxon>
        <taxon>Trichonephila</taxon>
    </lineage>
</organism>